<feature type="compositionally biased region" description="Polar residues" evidence="1">
    <location>
        <begin position="23"/>
        <end position="45"/>
    </location>
</feature>
<feature type="compositionally biased region" description="Polar residues" evidence="1">
    <location>
        <begin position="614"/>
        <end position="636"/>
    </location>
</feature>
<dbReference type="RefSeq" id="XP_040744927.1">
    <property type="nucleotide sequence ID" value="XM_040891301.1"/>
</dbReference>
<feature type="compositionally biased region" description="Polar residues" evidence="1">
    <location>
        <begin position="239"/>
        <end position="258"/>
    </location>
</feature>
<name>A0A1Y1WD84_9FUNG</name>
<organism evidence="2 3">
    <name type="scientific">Linderina pennispora</name>
    <dbReference type="NCBI Taxonomy" id="61395"/>
    <lineage>
        <taxon>Eukaryota</taxon>
        <taxon>Fungi</taxon>
        <taxon>Fungi incertae sedis</taxon>
        <taxon>Zoopagomycota</taxon>
        <taxon>Kickxellomycotina</taxon>
        <taxon>Kickxellomycetes</taxon>
        <taxon>Kickxellales</taxon>
        <taxon>Kickxellaceae</taxon>
        <taxon>Linderina</taxon>
    </lineage>
</organism>
<feature type="compositionally biased region" description="Basic and acidic residues" evidence="1">
    <location>
        <begin position="558"/>
        <end position="574"/>
    </location>
</feature>
<comment type="caution">
    <text evidence="2">The sequence shown here is derived from an EMBL/GenBank/DDBJ whole genome shotgun (WGS) entry which is preliminary data.</text>
</comment>
<reference evidence="2 3" key="1">
    <citation type="submission" date="2016-07" db="EMBL/GenBank/DDBJ databases">
        <title>Pervasive Adenine N6-methylation of Active Genes in Fungi.</title>
        <authorList>
            <consortium name="DOE Joint Genome Institute"/>
            <person name="Mondo S.J."/>
            <person name="Dannebaum R.O."/>
            <person name="Kuo R.C."/>
            <person name="Labutti K."/>
            <person name="Haridas S."/>
            <person name="Kuo A."/>
            <person name="Salamov A."/>
            <person name="Ahrendt S.R."/>
            <person name="Lipzen A."/>
            <person name="Sullivan W."/>
            <person name="Andreopoulos W.B."/>
            <person name="Clum A."/>
            <person name="Lindquist E."/>
            <person name="Daum C."/>
            <person name="Ramamoorthy G.K."/>
            <person name="Gryganskyi A."/>
            <person name="Culley D."/>
            <person name="Magnuson J.K."/>
            <person name="James T.Y."/>
            <person name="O'Malley M.A."/>
            <person name="Stajich J.E."/>
            <person name="Spatafora J.W."/>
            <person name="Visel A."/>
            <person name="Grigoriev I.V."/>
        </authorList>
    </citation>
    <scope>NUCLEOTIDE SEQUENCE [LARGE SCALE GENOMIC DNA]</scope>
    <source>
        <strain evidence="2 3">ATCC 12442</strain>
    </source>
</reference>
<feature type="compositionally biased region" description="Low complexity" evidence="1">
    <location>
        <begin position="439"/>
        <end position="451"/>
    </location>
</feature>
<feature type="region of interest" description="Disordered" evidence="1">
    <location>
        <begin position="1"/>
        <end position="258"/>
    </location>
</feature>
<sequence>MATNGKSGARNAKRKGKSRKNKAQNSITNHNNDGSRSPTRSTTQAPAADTPQEPEAAEPVVQPAPVSAARSAGGSMASGGSSGKQNQMFTIGTFEEDSEDSDNLLARVQKSVHHAAHPDAGSSGTGPNGAAQETEMETEDAANAEADLDSHPESKTSLHNRQLLSAAPAEPPAGRQPLFTMGSNSELSDIDSVGNAGQQMEPAVQQAAGGDGDDDVYESSDNGEEALPSDDQRGRSARSYDTSAASISTSIPGSDSLQIEITEDSGELQGDDTVVATQQAVDKEGGALAASAEDPGSQGIKRTKGLHLCKATTSLSQLCQLSGSNSYADLASDGSGPALVIRDRNTSAPAARPLQDVAQTDAKSPGAVSQKGKAHRPPVLHRDAKPRKKVGGKKTHLKKATSAAAMRSRQRHSAGPRRETSHPRGLGMSRLTLDEGPADSSYVDYSGSSDLDTGEVEVVDDERPQMRTVSSEPTDVVPRAHFGALEQPQGSVNSSTATLGGACQDADDTATTASTGSQHEDRAVQLQEDSSTGDRSSEIAQTQPVPTGDPHAMHARSRYRDPEAGDRRFDEQRKPVNVSPPTPPQADGPLHLADRGRATRRHSETRGRERVDSSEYSANHTMSMSRNMESQRQQSMVEREEEAQEEASALMTGVPRRSNRPLGSAPHVFLSPSSPAYGQQIRRTDRIYAYMRETSSPLLASLERCVDLREHRAAISLAKSQTRSLSRPDPSDADQRTAWWDSLLPPPPPSPAQRASRSAAIGECAVYAQTVDTGMAGPRDQADPWELRFSRQQEQAAVKNHTAAPPPKLITTTTASLETWRGRRVPGLLSVDTYAGSTVPVEGTKPVLRAADPMAASPADHSKAGAVAAPYRRFGTVYGYTPDAHMYKARRPHGPGHANGTGHTTNFGVPSLAHVHTSAMSVRGDSSRPSTAGLWDSNVRRSSYFDRLSVDEARPQMPASLQTSTAGLLRRVISGLTGSSSYGAT</sequence>
<protein>
    <submittedName>
        <fullName evidence="2">Uncharacterized protein</fullName>
    </submittedName>
</protein>
<feature type="compositionally biased region" description="Polar residues" evidence="1">
    <location>
        <begin position="488"/>
        <end position="498"/>
    </location>
</feature>
<dbReference type="GeneID" id="63807949"/>
<keyword evidence="3" id="KW-1185">Reference proteome</keyword>
<dbReference type="EMBL" id="MCFD01000004">
    <property type="protein sequence ID" value="ORX71412.1"/>
    <property type="molecule type" value="Genomic_DNA"/>
</dbReference>
<dbReference type="OrthoDB" id="5574788at2759"/>
<feature type="compositionally biased region" description="Basic residues" evidence="1">
    <location>
        <begin position="372"/>
        <end position="399"/>
    </location>
</feature>
<evidence type="ECO:0000256" key="1">
    <source>
        <dbReference type="SAM" id="MobiDB-lite"/>
    </source>
</evidence>
<feature type="region of interest" description="Disordered" evidence="1">
    <location>
        <begin position="348"/>
        <end position="648"/>
    </location>
</feature>
<feature type="compositionally biased region" description="Acidic residues" evidence="1">
    <location>
        <begin position="211"/>
        <end position="228"/>
    </location>
</feature>
<accession>A0A1Y1WD84</accession>
<evidence type="ECO:0000313" key="3">
    <source>
        <dbReference type="Proteomes" id="UP000193922"/>
    </source>
</evidence>
<feature type="region of interest" description="Disordered" evidence="1">
    <location>
        <begin position="719"/>
        <end position="758"/>
    </location>
</feature>
<evidence type="ECO:0000313" key="2">
    <source>
        <dbReference type="EMBL" id="ORX71412.1"/>
    </source>
</evidence>
<dbReference type="Proteomes" id="UP000193922">
    <property type="component" value="Unassembled WGS sequence"/>
</dbReference>
<feature type="compositionally biased region" description="Low complexity" evidence="1">
    <location>
        <begin position="51"/>
        <end position="75"/>
    </location>
</feature>
<proteinExistence type="predicted"/>
<gene>
    <name evidence="2" type="ORF">DL89DRAFT_321748</name>
</gene>
<dbReference type="AlphaFoldDB" id="A0A1Y1WD84"/>
<feature type="compositionally biased region" description="Basic and acidic residues" evidence="1">
    <location>
        <begin position="592"/>
        <end position="613"/>
    </location>
</feature>
<feature type="compositionally biased region" description="Polar residues" evidence="1">
    <location>
        <begin position="527"/>
        <end position="545"/>
    </location>
</feature>
<feature type="compositionally biased region" description="Basic residues" evidence="1">
    <location>
        <begin position="11"/>
        <end position="22"/>
    </location>
</feature>